<comment type="caution">
    <text evidence="1">The sequence shown here is derived from an EMBL/GenBank/DDBJ whole genome shotgun (WGS) entry which is preliminary data.</text>
</comment>
<organism evidence="1 2">
    <name type="scientific">Yasminevirus sp. GU-2018</name>
    <dbReference type="NCBI Taxonomy" id="2420051"/>
    <lineage>
        <taxon>Viruses</taxon>
        <taxon>Varidnaviria</taxon>
        <taxon>Bamfordvirae</taxon>
        <taxon>Nucleocytoviricota</taxon>
        <taxon>Megaviricetes</taxon>
        <taxon>Imitervirales</taxon>
        <taxon>Mimiviridae</taxon>
        <taxon>Klosneuvirinae</taxon>
        <taxon>Yasminevirus</taxon>
        <taxon>Yasminevirus saudimassiliense</taxon>
    </lineage>
</organism>
<dbReference type="Proteomes" id="UP000594342">
    <property type="component" value="Unassembled WGS sequence"/>
</dbReference>
<dbReference type="GO" id="GO:0016757">
    <property type="term" value="F:glycosyltransferase activity"/>
    <property type="evidence" value="ECO:0007669"/>
    <property type="project" value="InterPro"/>
</dbReference>
<sequence length="333" mass="38887">MTKFASFIIILSMLLLCIVVSEYFTSSESNIERKIDDVTEGMTTDQISDALKNKPYMWVYWELINGATKPPDYITLCLDIIRKNGSRYFEVVFLNEKNVFDYIPDLRKDINTLPIALKTDYIRVKLLHMYGGLWIDADTILMNNMRDIALKLNSGVDFIGFGCTGRSCKDQEGYGRPSNGVMGSIKRGKLISRCLNALDLKLNEFYSIPVDKRKEFNYFELGKLIIWDEYKQLMSIDPTYKMYHVPSYSDGTRDAYGRWVALEVIFDKHIEYSHPDKLLVVMLANSNYCGKDPKYNWFCKLTRAQVMRGDYFVSKLFRRAMQYNPYKDNNKKY</sequence>
<dbReference type="InterPro" id="IPR029044">
    <property type="entry name" value="Nucleotide-diphossugar_trans"/>
</dbReference>
<reference evidence="1 2" key="1">
    <citation type="submission" date="2018-10" db="EMBL/GenBank/DDBJ databases">
        <authorList>
            <consortium name="IHU Genomes"/>
        </authorList>
    </citation>
    <scope>NUCLEOTIDE SEQUENCE [LARGE SCALE GENOMIC DNA]</scope>
    <source>
        <strain evidence="1 2">A1</strain>
    </source>
</reference>
<dbReference type="EMBL" id="UPSH01000002">
    <property type="protein sequence ID" value="VBB18974.1"/>
    <property type="molecule type" value="Genomic_DNA"/>
</dbReference>
<dbReference type="Gene3D" id="3.90.550.20">
    <property type="match status" value="1"/>
</dbReference>
<gene>
    <name evidence="1" type="ORF">YASMINEVIRUS_1506</name>
</gene>
<protein>
    <submittedName>
        <fullName evidence="1">Putative DXD-containing glycosyltransferase</fullName>
    </submittedName>
</protein>
<keyword evidence="2" id="KW-1185">Reference proteome</keyword>
<evidence type="ECO:0000313" key="1">
    <source>
        <dbReference type="EMBL" id="VBB18974.1"/>
    </source>
</evidence>
<keyword evidence="1" id="KW-0808">Transferase</keyword>
<dbReference type="InterPro" id="IPR008441">
    <property type="entry name" value="AfumC-like_glycosyl_Trfase"/>
</dbReference>
<evidence type="ECO:0000313" key="2">
    <source>
        <dbReference type="Proteomes" id="UP000594342"/>
    </source>
</evidence>
<proteinExistence type="predicted"/>
<dbReference type="SUPFAM" id="SSF53448">
    <property type="entry name" value="Nucleotide-diphospho-sugar transferases"/>
    <property type="match status" value="1"/>
</dbReference>
<accession>A0A5K0UBP7</accession>
<name>A0A5K0UBP7_9VIRU</name>
<dbReference type="Pfam" id="PF05704">
    <property type="entry name" value="Caps_synth"/>
    <property type="match status" value="1"/>
</dbReference>